<sequence>MENLLGPDLASKIGPWILPKPLEAPPSPESVCNSDRASPTEETKRRRAGGPKARTGCATCKTRHVKCDERKPTCFRCEKVGVVCEGYVDRIDRRRKRTNQNVVRRNTPQLIAPRSASAEAADVCSGNSSSKSEMILSPQIPRSLSSLPKIYHKDGVYYDYFRHQVSTNLAGYYTSPNWSYLVVGEGLQDDCIHHSILAVGALIRSTPQDARPSTPRRKALPPTSDGYAVTEHREVALRHHLKAVKSLRERMELITASSPTTVVVTTLLLVVYELLQGEPRTAEMLLNSCLGALRDSITMFESDPDSEEKYRDSEFNDMEHVLPCIAAMSQLSQSLQPRRHHAHPFKIDPGSDVHNPQHEPISKFFISWGRFFTFAVSFISNSTDVTAEGISMDMLRHLTIHQQNFLSQLQQWRSVIQYYAESPTVDIATKKGLRIAQIHWLLLHITLTCCLDPTEVAYDAFENEFRDLTMLCVELYRDCVSQPRPTSVLLGQGLILPLCTVVRACRNHDIRMTALQALHEIPPSMVAWDVVSNMDGILGALLLEETGRDAKGFVPPESRWFWLKDVTVPETQRIHKVYQRLAPGQDGKPVLTKLRPTSNVRSKICKASGCEKYHLRNVPFEKLVEAFGPDSLGILVVKNVPPEFPELRRQALSYASYLGNLPKAELDKVENPAAKYLTGWSLGKEQLKDGQVDTFKGSFYANCAFYTDPTLDAARPTPDFSAENFPEYLSPNIWPEEQVLPGFKRSLEDLCRLLIDTAVLVARACDQYAEREIEGYTKGYVEHVVSTSNTTKARLLHYYPQSQEGSSDNEDDWCGVHLDHSVLTALTSAMFVDEHKTPSDSVSHAKDTAGLSALEEMAGSPDPLAGLYIKSRTGDTVQVKIPRDCIAFQTGEALERITKGKFKAVPHFVRGVRPSMSNGRVARNTLAVFTQPNLGEEVDSEQHITFGEFARGVVSKNTVEA</sequence>
<evidence type="ECO:0000256" key="1">
    <source>
        <dbReference type="ARBA" id="ARBA00023242"/>
    </source>
</evidence>
<dbReference type="FunFam" id="2.60.120.330:FF:000033">
    <property type="entry name" value="Clavaminate synthase-like protein"/>
    <property type="match status" value="1"/>
</dbReference>
<dbReference type="InterPro" id="IPR027443">
    <property type="entry name" value="IPNS-like_sf"/>
</dbReference>
<dbReference type="InterPro" id="IPR036864">
    <property type="entry name" value="Zn2-C6_fun-type_DNA-bd_sf"/>
</dbReference>
<dbReference type="KEGG" id="clup:CLUP02_05028"/>
<dbReference type="InterPro" id="IPR001138">
    <property type="entry name" value="Zn2Cys6_DnaBD"/>
</dbReference>
<dbReference type="InterPro" id="IPR021858">
    <property type="entry name" value="Fun_TF"/>
</dbReference>
<dbReference type="Proteomes" id="UP000830671">
    <property type="component" value="Chromosome 3"/>
</dbReference>
<feature type="domain" description="Zn(2)-C6 fungal-type" evidence="3">
    <location>
        <begin position="56"/>
        <end position="84"/>
    </location>
</feature>
<dbReference type="GO" id="GO:0008270">
    <property type="term" value="F:zinc ion binding"/>
    <property type="evidence" value="ECO:0007669"/>
    <property type="project" value="InterPro"/>
</dbReference>
<dbReference type="PROSITE" id="PS00463">
    <property type="entry name" value="ZN2_CY6_FUNGAL_1"/>
    <property type="match status" value="1"/>
</dbReference>
<dbReference type="PANTHER" id="PTHR48420">
    <property type="entry name" value="NON-HAEM DIOXYGENASE N-TERMINAL DOMAIN-CONTAINING PROTEIN"/>
    <property type="match status" value="1"/>
</dbReference>
<dbReference type="GO" id="GO:0000981">
    <property type="term" value="F:DNA-binding transcription factor activity, RNA polymerase II-specific"/>
    <property type="evidence" value="ECO:0007669"/>
    <property type="project" value="InterPro"/>
</dbReference>
<proteinExistence type="predicted"/>
<dbReference type="Pfam" id="PF00172">
    <property type="entry name" value="Zn_clus"/>
    <property type="match status" value="1"/>
</dbReference>
<accession>A0A9Q8SLY6</accession>
<dbReference type="CDD" id="cd00067">
    <property type="entry name" value="GAL4"/>
    <property type="match status" value="1"/>
</dbReference>
<gene>
    <name evidence="4" type="ORF">CLUP02_05028</name>
</gene>
<dbReference type="SUPFAM" id="SSF51197">
    <property type="entry name" value="Clavaminate synthase-like"/>
    <property type="match status" value="1"/>
</dbReference>
<dbReference type="EMBL" id="CP019475">
    <property type="protein sequence ID" value="UQC79548.1"/>
    <property type="molecule type" value="Genomic_DNA"/>
</dbReference>
<dbReference type="Gene3D" id="2.60.120.330">
    <property type="entry name" value="B-lactam Antibiotic, Isopenicillin N Synthase, Chain"/>
    <property type="match status" value="1"/>
</dbReference>
<reference evidence="4" key="1">
    <citation type="journal article" date="2021" name="Mol. Plant Microbe Interact.">
        <title>Complete Genome Sequence of the Plant-Pathogenic Fungus Colletotrichum lupini.</title>
        <authorList>
            <person name="Baroncelli R."/>
            <person name="Pensec F."/>
            <person name="Da Lio D."/>
            <person name="Boufleur T."/>
            <person name="Vicente I."/>
            <person name="Sarrocco S."/>
            <person name="Picot A."/>
            <person name="Baraldi E."/>
            <person name="Sukno S."/>
            <person name="Thon M."/>
            <person name="Le Floch G."/>
        </authorList>
    </citation>
    <scope>NUCLEOTIDE SEQUENCE</scope>
    <source>
        <strain evidence="4">IMI 504893</strain>
    </source>
</reference>
<evidence type="ECO:0000256" key="2">
    <source>
        <dbReference type="SAM" id="MobiDB-lite"/>
    </source>
</evidence>
<keyword evidence="1" id="KW-0539">Nucleus</keyword>
<dbReference type="SUPFAM" id="SSF57701">
    <property type="entry name" value="Zn2/Cys6 DNA-binding domain"/>
    <property type="match status" value="1"/>
</dbReference>
<name>A0A9Q8SLY6_9PEZI</name>
<organism evidence="4 5">
    <name type="scientific">Colletotrichum lupini</name>
    <dbReference type="NCBI Taxonomy" id="145971"/>
    <lineage>
        <taxon>Eukaryota</taxon>
        <taxon>Fungi</taxon>
        <taxon>Dikarya</taxon>
        <taxon>Ascomycota</taxon>
        <taxon>Pezizomycotina</taxon>
        <taxon>Sordariomycetes</taxon>
        <taxon>Hypocreomycetidae</taxon>
        <taxon>Glomerellales</taxon>
        <taxon>Glomerellaceae</taxon>
        <taxon>Colletotrichum</taxon>
        <taxon>Colletotrichum acutatum species complex</taxon>
    </lineage>
</organism>
<dbReference type="RefSeq" id="XP_049141180.1">
    <property type="nucleotide sequence ID" value="XM_049284037.1"/>
</dbReference>
<dbReference type="PROSITE" id="PS50048">
    <property type="entry name" value="ZN2_CY6_FUNGAL_2"/>
    <property type="match status" value="1"/>
</dbReference>
<dbReference type="GeneID" id="73339047"/>
<protein>
    <recommendedName>
        <fullName evidence="3">Zn(2)-C6 fungal-type domain-containing protein</fullName>
    </recommendedName>
</protein>
<dbReference type="PANTHER" id="PTHR48420:SF1">
    <property type="entry name" value="NON-HAEM DIOXYGENASE N-TERMINAL DOMAIN-CONTAINING PROTEIN"/>
    <property type="match status" value="1"/>
</dbReference>
<dbReference type="SMART" id="SM00066">
    <property type="entry name" value="GAL4"/>
    <property type="match status" value="1"/>
</dbReference>
<dbReference type="Pfam" id="PF11951">
    <property type="entry name" value="Fungal_trans_2"/>
    <property type="match status" value="1"/>
</dbReference>
<dbReference type="Gene3D" id="4.10.240.10">
    <property type="entry name" value="Zn(2)-C6 fungal-type DNA-binding domain"/>
    <property type="match status" value="1"/>
</dbReference>
<dbReference type="AlphaFoldDB" id="A0A9Q8SLY6"/>
<evidence type="ECO:0000313" key="4">
    <source>
        <dbReference type="EMBL" id="UQC79548.1"/>
    </source>
</evidence>
<evidence type="ECO:0000313" key="5">
    <source>
        <dbReference type="Proteomes" id="UP000830671"/>
    </source>
</evidence>
<evidence type="ECO:0000259" key="3">
    <source>
        <dbReference type="PROSITE" id="PS50048"/>
    </source>
</evidence>
<keyword evidence="5" id="KW-1185">Reference proteome</keyword>
<feature type="region of interest" description="Disordered" evidence="2">
    <location>
        <begin position="1"/>
        <end position="55"/>
    </location>
</feature>